<name>A0A974NPT4_PERPY</name>
<dbReference type="CDD" id="cd00586">
    <property type="entry name" value="4HBT"/>
    <property type="match status" value="1"/>
</dbReference>
<dbReference type="InterPro" id="IPR050563">
    <property type="entry name" value="4-hydroxybenzoyl-CoA_TE"/>
</dbReference>
<dbReference type="PANTHER" id="PTHR31793">
    <property type="entry name" value="4-HYDROXYBENZOYL-COA THIOESTERASE FAMILY MEMBER"/>
    <property type="match status" value="1"/>
</dbReference>
<dbReference type="SUPFAM" id="SSF54637">
    <property type="entry name" value="Thioesterase/thiol ester dehydrase-isomerase"/>
    <property type="match status" value="1"/>
</dbReference>
<evidence type="ECO:0000313" key="4">
    <source>
        <dbReference type="Proteomes" id="UP000595254"/>
    </source>
</evidence>
<dbReference type="Proteomes" id="UP000595254">
    <property type="component" value="Chromosome"/>
</dbReference>
<evidence type="ECO:0000256" key="2">
    <source>
        <dbReference type="ARBA" id="ARBA00022801"/>
    </source>
</evidence>
<dbReference type="PANTHER" id="PTHR31793:SF27">
    <property type="entry name" value="NOVEL THIOESTERASE SUPERFAMILY DOMAIN AND SAPOSIN A-TYPE DOMAIN CONTAINING PROTEIN (0610012H03RIK)"/>
    <property type="match status" value="1"/>
</dbReference>
<evidence type="ECO:0000313" key="3">
    <source>
        <dbReference type="EMBL" id="QQT01742.1"/>
    </source>
</evidence>
<dbReference type="AlphaFoldDB" id="A0A974NPT4"/>
<dbReference type="EMBL" id="CP068053">
    <property type="protein sequence ID" value="QQT01742.1"/>
    <property type="molecule type" value="Genomic_DNA"/>
</dbReference>
<dbReference type="InterPro" id="IPR029069">
    <property type="entry name" value="HotDog_dom_sf"/>
</dbReference>
<organism evidence="3 4">
    <name type="scientific">Peribacillus psychrosaccharolyticus</name>
    <name type="common">Bacillus psychrosaccharolyticus</name>
    <dbReference type="NCBI Taxonomy" id="1407"/>
    <lineage>
        <taxon>Bacteria</taxon>
        <taxon>Bacillati</taxon>
        <taxon>Bacillota</taxon>
        <taxon>Bacilli</taxon>
        <taxon>Bacillales</taxon>
        <taxon>Bacillaceae</taxon>
        <taxon>Peribacillus</taxon>
    </lineage>
</organism>
<keyword evidence="2" id="KW-0378">Hydrolase</keyword>
<keyword evidence="4" id="KW-1185">Reference proteome</keyword>
<dbReference type="RefSeq" id="WP_040376004.1">
    <property type="nucleotide sequence ID" value="NZ_CP068053.1"/>
</dbReference>
<dbReference type="KEGG" id="ppsr:I6J18_07770"/>
<evidence type="ECO:0000256" key="1">
    <source>
        <dbReference type="ARBA" id="ARBA00005953"/>
    </source>
</evidence>
<comment type="similarity">
    <text evidence="1">Belongs to the 4-hydroxybenzoyl-CoA thioesterase family.</text>
</comment>
<dbReference type="Gene3D" id="3.10.129.10">
    <property type="entry name" value="Hotdog Thioesterase"/>
    <property type="match status" value="1"/>
</dbReference>
<protein>
    <submittedName>
        <fullName evidence="3">Acyl-CoA thioesterase</fullName>
    </submittedName>
</protein>
<sequence length="134" mass="15389">MNEIQVSVRFSETDALGHVNNTSYFIYLEEARIKFFETVRAGLDETDCSFILASIKCDFINQAYFNQLLTVKTFVTRIGTKSFNLEQEIACSQTNQLIGRSQSVLVNFDFKKQKSIVLSDSLREELDKKIVIKN</sequence>
<dbReference type="GO" id="GO:0047617">
    <property type="term" value="F:fatty acyl-CoA hydrolase activity"/>
    <property type="evidence" value="ECO:0007669"/>
    <property type="project" value="TreeGrafter"/>
</dbReference>
<accession>A0A974NPT4</accession>
<gene>
    <name evidence="3" type="ORF">I6J18_07770</name>
</gene>
<reference evidence="3 4" key="1">
    <citation type="submission" date="2021-01" db="EMBL/GenBank/DDBJ databases">
        <title>FDA dAtabase for Regulatory Grade micrObial Sequences (FDA-ARGOS): Supporting development and validation of Infectious Disease Dx tests.</title>
        <authorList>
            <person name="Nelson B."/>
            <person name="Plummer A."/>
            <person name="Tallon L."/>
            <person name="Sadzewicz L."/>
            <person name="Zhao X."/>
            <person name="Boylan J."/>
            <person name="Ott S."/>
            <person name="Bowen H."/>
            <person name="Vavikolanu K."/>
            <person name="Mehta A."/>
            <person name="Aluvathingal J."/>
            <person name="Nadendla S."/>
            <person name="Myers T."/>
            <person name="Yan Y."/>
            <person name="Sichtig H."/>
        </authorList>
    </citation>
    <scope>NUCLEOTIDE SEQUENCE [LARGE SCALE GENOMIC DNA]</scope>
    <source>
        <strain evidence="3 4">FDAARGOS_1161</strain>
    </source>
</reference>
<dbReference type="Pfam" id="PF13279">
    <property type="entry name" value="4HBT_2"/>
    <property type="match status" value="1"/>
</dbReference>
<proteinExistence type="inferred from homology"/>